<evidence type="ECO:0000313" key="2">
    <source>
        <dbReference type="Proteomes" id="UP000002421"/>
    </source>
</evidence>
<dbReference type="InterPro" id="IPR045405">
    <property type="entry name" value="Peptidase_S80"/>
</dbReference>
<protein>
    <submittedName>
        <fullName evidence="1">Uncharacterized protein</fullName>
    </submittedName>
</protein>
<dbReference type="EMBL" id="EU197055">
    <property type="protein sequence ID" value="ABY63039.1"/>
    <property type="molecule type" value="Genomic_DNA"/>
</dbReference>
<gene>
    <name evidence="1" type="ORF">201phi2-1p210</name>
</gene>
<dbReference type="Proteomes" id="UP000002421">
    <property type="component" value="Segment"/>
</dbReference>
<keyword evidence="2" id="KW-1185">Reference proteome</keyword>
<dbReference type="Pfam" id="PF20034">
    <property type="entry name" value="Peptidase_S80"/>
    <property type="match status" value="1"/>
</dbReference>
<dbReference type="KEGG" id="vg:6372555"/>
<sequence length="125" mass="14688">MEYLIDLSKKTSAYREALLRYLTGGKYQKIGCYMEYRHPTKLRSESLDDFIQRYHQTDDRNWCARATDITVVGDELVITVTPFGVWKDSVDFDERWPSARIIQFNGEVKEIVGFDLILKANHNDF</sequence>
<organismHost>
    <name type="scientific">Pseudomonas chlororaphis</name>
    <dbReference type="NCBI Taxonomy" id="587753"/>
</organismHost>
<dbReference type="RefSeq" id="YP_001956933.1">
    <property type="nucleotide sequence ID" value="NC_010821.1"/>
</dbReference>
<name>B3FJ72_BP201</name>
<accession>B3FJ72</accession>
<reference evidence="1 2" key="1">
    <citation type="journal article" date="2008" name="Virology">
        <title>Characterization of Pseudomonas chlororaphis myovirus 201varphi2-1 via genomic sequencing, mass spectrometry, and electron microscopy.</title>
        <authorList>
            <person name="Thomas J.A."/>
            <person name="Rolando M.R."/>
            <person name="Carroll C.A."/>
            <person name="Shen P.S."/>
            <person name="Belnap D.M."/>
            <person name="Weintraub S.T."/>
            <person name="Serwer P."/>
            <person name="Hardies S.C."/>
        </authorList>
    </citation>
    <scope>NUCLEOTIDE SEQUENCE</scope>
</reference>
<evidence type="ECO:0000313" key="1">
    <source>
        <dbReference type="EMBL" id="ABY63039.1"/>
    </source>
</evidence>
<organism evidence="1 2">
    <name type="scientific">Pseudomonas phage 201phi2-1</name>
    <name type="common">Pseudomonas chlororaphis phage 201phi2-1</name>
    <dbReference type="NCBI Taxonomy" id="198110"/>
    <lineage>
        <taxon>Viruses</taxon>
        <taxon>Duplodnaviria</taxon>
        <taxon>Heunggongvirae</taxon>
        <taxon>Uroviricota</taxon>
        <taxon>Caudoviricetes</taxon>
        <taxon>Chimalliviridae</taxon>
        <taxon>Serwervirus</taxon>
        <taxon>Serwervirus 201phi21</taxon>
    </lineage>
</organism>
<proteinExistence type="predicted"/>